<evidence type="ECO:0000313" key="2">
    <source>
        <dbReference type="EMBL" id="CDO52796.1"/>
    </source>
</evidence>
<evidence type="ECO:0000313" key="3">
    <source>
        <dbReference type="Proteomes" id="UP000242525"/>
    </source>
</evidence>
<feature type="region of interest" description="Disordered" evidence="1">
    <location>
        <begin position="191"/>
        <end position="215"/>
    </location>
</feature>
<protein>
    <submittedName>
        <fullName evidence="2">Uncharacterized protein</fullName>
    </submittedName>
</protein>
<feature type="compositionally biased region" description="Basic and acidic residues" evidence="1">
    <location>
        <begin position="204"/>
        <end position="215"/>
    </location>
</feature>
<accession>A0A0J9X5U5</accession>
<name>A0A0J9X5U5_GEOCN</name>
<keyword evidence="3" id="KW-1185">Reference proteome</keyword>
<organism evidence="2 3">
    <name type="scientific">Geotrichum candidum</name>
    <name type="common">Oospora lactis</name>
    <name type="synonym">Dipodascus geotrichum</name>
    <dbReference type="NCBI Taxonomy" id="1173061"/>
    <lineage>
        <taxon>Eukaryota</taxon>
        <taxon>Fungi</taxon>
        <taxon>Dikarya</taxon>
        <taxon>Ascomycota</taxon>
        <taxon>Saccharomycotina</taxon>
        <taxon>Dipodascomycetes</taxon>
        <taxon>Dipodascales</taxon>
        <taxon>Dipodascaceae</taxon>
        <taxon>Geotrichum</taxon>
    </lineage>
</organism>
<evidence type="ECO:0000256" key="1">
    <source>
        <dbReference type="SAM" id="MobiDB-lite"/>
    </source>
</evidence>
<sequence length="215" mass="25541">MSTLANRPFKPSVNPDLDWPTYVRELWDYLLHFSIEGILVDQYVLTIRGHLSYQAWVVIYTNTLKFHVDLKAKITATRTLLFRYTWKCYSFEDRIHDKRRSRSHGNVADYANSVRKYHQQRQYFADQFPKSEYLNLLDIIQVWEPEDRGEFLLRQGCINEFLAPKLDKITPEVTRTARLHYKMKLKMQLRRGSALMNPHPKPSPRKEKPARTAGL</sequence>
<gene>
    <name evidence="2" type="ORF">BN980_GECA03s07919g</name>
</gene>
<reference evidence="2" key="1">
    <citation type="submission" date="2014-03" db="EMBL/GenBank/DDBJ databases">
        <authorList>
            <person name="Casaregola S."/>
        </authorList>
    </citation>
    <scope>NUCLEOTIDE SEQUENCE [LARGE SCALE GENOMIC DNA]</scope>
    <source>
        <strain evidence="2">CLIB 918</strain>
    </source>
</reference>
<dbReference type="Proteomes" id="UP000242525">
    <property type="component" value="Unassembled WGS sequence"/>
</dbReference>
<comment type="caution">
    <text evidence="2">The sequence shown here is derived from an EMBL/GenBank/DDBJ whole genome shotgun (WGS) entry which is preliminary data.</text>
</comment>
<proteinExistence type="predicted"/>
<dbReference type="EMBL" id="CCBN010000003">
    <property type="protein sequence ID" value="CDO52796.1"/>
    <property type="molecule type" value="Genomic_DNA"/>
</dbReference>
<dbReference type="AlphaFoldDB" id="A0A0J9X5U5"/>